<name>A0A699ZFY0_HAELA</name>
<dbReference type="AlphaFoldDB" id="A0A699ZFY0"/>
<feature type="region of interest" description="Disordered" evidence="1">
    <location>
        <begin position="96"/>
        <end position="121"/>
    </location>
</feature>
<gene>
    <name evidence="2" type="ORF">HaLaN_10556</name>
</gene>
<protein>
    <submittedName>
        <fullName evidence="2">Uncharacterized protein</fullName>
    </submittedName>
</protein>
<evidence type="ECO:0000256" key="1">
    <source>
        <dbReference type="SAM" id="MobiDB-lite"/>
    </source>
</evidence>
<accession>A0A699ZFY0</accession>
<sequence>MQQAFASVLLALPPWESVLGDVLSIHPQSLEVEVMHGGRLGMAPAVGADKELTPAPRFAHTAVAVPWPPASKAVPSPDQRMERTCKTWLSGCPATAALPAHEGGGAGQQPGAWGQRRRAAA</sequence>
<comment type="caution">
    <text evidence="2">The sequence shown here is derived from an EMBL/GenBank/DDBJ whole genome shotgun (WGS) entry which is preliminary data.</text>
</comment>
<reference evidence="2 3" key="1">
    <citation type="submission" date="2020-02" db="EMBL/GenBank/DDBJ databases">
        <title>Draft genome sequence of Haematococcus lacustris strain NIES-144.</title>
        <authorList>
            <person name="Morimoto D."/>
            <person name="Nakagawa S."/>
            <person name="Yoshida T."/>
            <person name="Sawayama S."/>
        </authorList>
    </citation>
    <scope>NUCLEOTIDE SEQUENCE [LARGE SCALE GENOMIC DNA]</scope>
    <source>
        <strain evidence="2 3">NIES-144</strain>
    </source>
</reference>
<proteinExistence type="predicted"/>
<dbReference type="Proteomes" id="UP000485058">
    <property type="component" value="Unassembled WGS sequence"/>
</dbReference>
<dbReference type="EMBL" id="BLLF01000732">
    <property type="protein sequence ID" value="GFH14492.1"/>
    <property type="molecule type" value="Genomic_DNA"/>
</dbReference>
<evidence type="ECO:0000313" key="3">
    <source>
        <dbReference type="Proteomes" id="UP000485058"/>
    </source>
</evidence>
<organism evidence="2 3">
    <name type="scientific">Haematococcus lacustris</name>
    <name type="common">Green alga</name>
    <name type="synonym">Haematococcus pluvialis</name>
    <dbReference type="NCBI Taxonomy" id="44745"/>
    <lineage>
        <taxon>Eukaryota</taxon>
        <taxon>Viridiplantae</taxon>
        <taxon>Chlorophyta</taxon>
        <taxon>core chlorophytes</taxon>
        <taxon>Chlorophyceae</taxon>
        <taxon>CS clade</taxon>
        <taxon>Chlamydomonadales</taxon>
        <taxon>Haematococcaceae</taxon>
        <taxon>Haematococcus</taxon>
    </lineage>
</organism>
<keyword evidence="3" id="KW-1185">Reference proteome</keyword>
<evidence type="ECO:0000313" key="2">
    <source>
        <dbReference type="EMBL" id="GFH14492.1"/>
    </source>
</evidence>